<keyword evidence="3" id="KW-1003">Cell membrane</keyword>
<dbReference type="PANTHER" id="PTHR35011:SF2">
    <property type="entry name" value="2,3-DIKETO-L-GULONATE TRAP TRANSPORTER SMALL PERMEASE PROTEIN YIAM"/>
    <property type="match status" value="1"/>
</dbReference>
<dbReference type="InterPro" id="IPR055348">
    <property type="entry name" value="DctQ"/>
</dbReference>
<keyword evidence="6 9" id="KW-1133">Transmembrane helix</keyword>
<protein>
    <recommendedName>
        <fullName evidence="9">TRAP transporter small permease protein</fullName>
    </recommendedName>
</protein>
<name>A0A2A2EV17_9GAMM</name>
<evidence type="ECO:0000256" key="9">
    <source>
        <dbReference type="RuleBase" id="RU369079"/>
    </source>
</evidence>
<dbReference type="RefSeq" id="WP_095620433.1">
    <property type="nucleotide sequence ID" value="NZ_NSKB01000003.1"/>
</dbReference>
<gene>
    <name evidence="11" type="ORF">CK498_08435</name>
</gene>
<dbReference type="PANTHER" id="PTHR35011">
    <property type="entry name" value="2,3-DIKETO-L-GULONATE TRAP TRANSPORTER SMALL PERMEASE PROTEIN YIAM"/>
    <property type="match status" value="1"/>
</dbReference>
<organism evidence="11 12">
    <name type="scientific">Halomonas salipaludis</name>
    <dbReference type="NCBI Taxonomy" id="2032625"/>
    <lineage>
        <taxon>Bacteria</taxon>
        <taxon>Pseudomonadati</taxon>
        <taxon>Pseudomonadota</taxon>
        <taxon>Gammaproteobacteria</taxon>
        <taxon>Oceanospirillales</taxon>
        <taxon>Halomonadaceae</taxon>
        <taxon>Halomonas</taxon>
    </lineage>
</organism>
<comment type="similarity">
    <text evidence="8 9">Belongs to the TRAP transporter small permease family.</text>
</comment>
<feature type="transmembrane region" description="Helical" evidence="9">
    <location>
        <begin position="132"/>
        <end position="152"/>
    </location>
</feature>
<dbReference type="GO" id="GO:0015740">
    <property type="term" value="P:C4-dicarboxylate transport"/>
    <property type="evidence" value="ECO:0007669"/>
    <property type="project" value="TreeGrafter"/>
</dbReference>
<evidence type="ECO:0000256" key="3">
    <source>
        <dbReference type="ARBA" id="ARBA00022475"/>
    </source>
</evidence>
<evidence type="ECO:0000256" key="2">
    <source>
        <dbReference type="ARBA" id="ARBA00022448"/>
    </source>
</evidence>
<evidence type="ECO:0000256" key="4">
    <source>
        <dbReference type="ARBA" id="ARBA00022519"/>
    </source>
</evidence>
<sequence>MLPLLTKAHDAISEIGLYTGLVALALIALLIFMGTMSRYFIGAPIGWVSDWSNYLLAVSVFVTAPAVTRRGLHVSMDILPSLLPSATLRKAATVLASALTCTILAVLSWLLMRSLADAWATGTTTAAAYPIPRWWLFAFILYGLASSGLHVLRAGIAVLCVEHAAYTSEPTEGA</sequence>
<feature type="transmembrane region" description="Helical" evidence="9">
    <location>
        <begin position="92"/>
        <end position="112"/>
    </location>
</feature>
<comment type="subunit">
    <text evidence="9">The complex comprises the extracytoplasmic solute receptor protein and the two transmembrane proteins.</text>
</comment>
<feature type="transmembrane region" description="Helical" evidence="9">
    <location>
        <begin position="21"/>
        <end position="41"/>
    </location>
</feature>
<comment type="caution">
    <text evidence="11">The sequence shown here is derived from an EMBL/GenBank/DDBJ whole genome shotgun (WGS) entry which is preliminary data.</text>
</comment>
<keyword evidence="2 9" id="KW-0813">Transport</keyword>
<reference evidence="11 12" key="1">
    <citation type="submission" date="2017-08" db="EMBL/GenBank/DDBJ databases">
        <title>Halomonas alkalisoli sp. nov., isolated from saline alkaline soil.</title>
        <authorList>
            <person name="Wang D."/>
            <person name="Zhang G."/>
        </authorList>
    </citation>
    <scope>NUCLEOTIDE SEQUENCE [LARGE SCALE GENOMIC DNA]</scope>
    <source>
        <strain evidence="11 12">WRN001</strain>
    </source>
</reference>
<evidence type="ECO:0000313" key="11">
    <source>
        <dbReference type="EMBL" id="PAU77261.1"/>
    </source>
</evidence>
<dbReference type="InterPro" id="IPR007387">
    <property type="entry name" value="TRAP_DctQ"/>
</dbReference>
<keyword evidence="12" id="KW-1185">Reference proteome</keyword>
<feature type="transmembrane region" description="Helical" evidence="9">
    <location>
        <begin position="53"/>
        <end position="72"/>
    </location>
</feature>
<dbReference type="Pfam" id="PF04290">
    <property type="entry name" value="DctQ"/>
    <property type="match status" value="1"/>
</dbReference>
<evidence type="ECO:0000256" key="8">
    <source>
        <dbReference type="ARBA" id="ARBA00038436"/>
    </source>
</evidence>
<dbReference type="GO" id="GO:0005886">
    <property type="term" value="C:plasma membrane"/>
    <property type="evidence" value="ECO:0007669"/>
    <property type="project" value="UniProtKB-SubCell"/>
</dbReference>
<keyword evidence="5 9" id="KW-0812">Transmembrane</keyword>
<dbReference type="AlphaFoldDB" id="A0A2A2EV17"/>
<comment type="function">
    <text evidence="9">Part of the tripartite ATP-independent periplasmic (TRAP) transport system.</text>
</comment>
<evidence type="ECO:0000256" key="6">
    <source>
        <dbReference type="ARBA" id="ARBA00022989"/>
    </source>
</evidence>
<evidence type="ECO:0000259" key="10">
    <source>
        <dbReference type="Pfam" id="PF04290"/>
    </source>
</evidence>
<proteinExistence type="inferred from homology"/>
<accession>A0A2A2EV17</accession>
<evidence type="ECO:0000256" key="7">
    <source>
        <dbReference type="ARBA" id="ARBA00023136"/>
    </source>
</evidence>
<keyword evidence="7 9" id="KW-0472">Membrane</keyword>
<feature type="domain" description="Tripartite ATP-independent periplasmic transporters DctQ component" evidence="10">
    <location>
        <begin position="27"/>
        <end position="154"/>
    </location>
</feature>
<evidence type="ECO:0000256" key="5">
    <source>
        <dbReference type="ARBA" id="ARBA00022692"/>
    </source>
</evidence>
<dbReference type="Proteomes" id="UP000217771">
    <property type="component" value="Unassembled WGS sequence"/>
</dbReference>
<evidence type="ECO:0000256" key="1">
    <source>
        <dbReference type="ARBA" id="ARBA00004429"/>
    </source>
</evidence>
<comment type="subcellular location">
    <subcellularLocation>
        <location evidence="1 9">Cell inner membrane</location>
        <topology evidence="1 9">Multi-pass membrane protein</topology>
    </subcellularLocation>
</comment>
<dbReference type="EMBL" id="NSKB01000003">
    <property type="protein sequence ID" value="PAU77261.1"/>
    <property type="molecule type" value="Genomic_DNA"/>
</dbReference>
<evidence type="ECO:0000313" key="12">
    <source>
        <dbReference type="Proteomes" id="UP000217771"/>
    </source>
</evidence>
<keyword evidence="4 9" id="KW-0997">Cell inner membrane</keyword>
<dbReference type="OrthoDB" id="9791324at2"/>
<dbReference type="GO" id="GO:0022857">
    <property type="term" value="F:transmembrane transporter activity"/>
    <property type="evidence" value="ECO:0007669"/>
    <property type="project" value="UniProtKB-UniRule"/>
</dbReference>